<organism evidence="1 2">
    <name type="scientific">Umezawaea endophytica</name>
    <dbReference type="NCBI Taxonomy" id="1654476"/>
    <lineage>
        <taxon>Bacteria</taxon>
        <taxon>Bacillati</taxon>
        <taxon>Actinomycetota</taxon>
        <taxon>Actinomycetes</taxon>
        <taxon>Pseudonocardiales</taxon>
        <taxon>Pseudonocardiaceae</taxon>
        <taxon>Umezawaea</taxon>
    </lineage>
</organism>
<evidence type="ECO:0000313" key="1">
    <source>
        <dbReference type="EMBL" id="MCS7477129.1"/>
    </source>
</evidence>
<evidence type="ECO:0000313" key="2">
    <source>
        <dbReference type="Proteomes" id="UP001141259"/>
    </source>
</evidence>
<dbReference type="Proteomes" id="UP001141259">
    <property type="component" value="Unassembled WGS sequence"/>
</dbReference>
<sequence length="167" mass="18465">MFALDPELVERTRALWAGKLIRVPRTARHPDLPPVLREFVESVGLPAENCWNARFHDLAPQSPLHLRGREFAVLGLDHGVPIAVDVDQGAVWVVQSGTPRLINSSLPLFLHALGLCDHLLRDLGGARPDVREAKVDDLRATLADLDPPSMGPGCTPWQEYFDEVVSE</sequence>
<dbReference type="RefSeq" id="WP_259622640.1">
    <property type="nucleotide sequence ID" value="NZ_JANYMP010000003.1"/>
</dbReference>
<dbReference type="Pfam" id="PF14435">
    <property type="entry name" value="SUKH-4"/>
    <property type="match status" value="1"/>
</dbReference>
<gene>
    <name evidence="1" type="ORF">NZH93_09705</name>
</gene>
<protein>
    <submittedName>
        <fullName evidence="1">SUKH-4 family immunity protein</fullName>
    </submittedName>
</protein>
<dbReference type="AlphaFoldDB" id="A0A9X2VJ94"/>
<reference evidence="1" key="1">
    <citation type="submission" date="2022-08" db="EMBL/GenBank/DDBJ databases">
        <authorList>
            <person name="Tistechok S."/>
            <person name="Samborskyy M."/>
            <person name="Roman I."/>
        </authorList>
    </citation>
    <scope>NUCLEOTIDE SEQUENCE</scope>
    <source>
        <strain evidence="1">DSM 103496</strain>
    </source>
</reference>
<dbReference type="EMBL" id="JANYMP010000003">
    <property type="protein sequence ID" value="MCS7477129.1"/>
    <property type="molecule type" value="Genomic_DNA"/>
</dbReference>
<keyword evidence="2" id="KW-1185">Reference proteome</keyword>
<name>A0A9X2VJ94_9PSEU</name>
<proteinExistence type="predicted"/>
<accession>A0A9X2VJ94</accession>
<dbReference type="InterPro" id="IPR025851">
    <property type="entry name" value="SUKH-4"/>
</dbReference>
<comment type="caution">
    <text evidence="1">The sequence shown here is derived from an EMBL/GenBank/DDBJ whole genome shotgun (WGS) entry which is preliminary data.</text>
</comment>